<dbReference type="SUPFAM" id="SSF48264">
    <property type="entry name" value="Cytochrome P450"/>
    <property type="match status" value="1"/>
</dbReference>
<evidence type="ECO:0000313" key="9">
    <source>
        <dbReference type="EMBL" id="KAK3321511.1"/>
    </source>
</evidence>
<dbReference type="Gene3D" id="1.10.630.10">
    <property type="entry name" value="Cytochrome P450"/>
    <property type="match status" value="1"/>
</dbReference>
<sequence length="552" mass="62285">MNYLATFLIAGPLLWLLNWAWALYRNYRNAKLSGLPVLICPFSPDGFPYLIIKVPLKPLLELIPICRPGIQVSIMGWEHADRYTLHEKYGRVFILVNPARNEMWCADPDTAQLILARRREFPQLDMATTIMSTFGKNVITANGEDWGRQRRIVVPNLNERISEAVWTETSHQANKMVEYMLQRPDNGEAESVSSLRAIAINVLSLVGYGQPKPFKPQKLCQDPTAVMSYTDVVSLCGELIVLAAFVPSWILRLSIMPKLLQTLGVAMERLPTLTAEMLDEQRAHSDGHQRDHFVSQLVRLSDAGKTGETTAQYLTEEEIAGNLFLFTAAGFDTTGNTLGFAVTWLAAQPEWQRWTQEELDCVLGKHGMHDYATVFPKLTRCLAVMYETLRLNPAATHIGRTVHEPISLTIGDKQHLLQPPLTAYINNSTLHTLPEIWGSDSLEFRPSRWIITPSSGPPSQLGDEKLVTPQKGAFNGWSGGPRVCPGQKMSQVEFVTVIATVFSKCNIEPILREGETMESASGHLMHMIQDTQMRLTMQFKHPREVRLKWRKR</sequence>
<dbReference type="InterPro" id="IPR001128">
    <property type="entry name" value="Cyt_P450"/>
</dbReference>
<dbReference type="PANTHER" id="PTHR24305:SF166">
    <property type="entry name" value="CYTOCHROME P450 12A4, MITOCHONDRIAL-RELATED"/>
    <property type="match status" value="1"/>
</dbReference>
<dbReference type="InterPro" id="IPR002401">
    <property type="entry name" value="Cyt_P450_E_grp-I"/>
</dbReference>
<dbReference type="InterPro" id="IPR017972">
    <property type="entry name" value="Cyt_P450_CS"/>
</dbReference>
<dbReference type="AlphaFoldDB" id="A0AAE0M6R4"/>
<dbReference type="EMBL" id="JAUEPO010000005">
    <property type="protein sequence ID" value="KAK3321511.1"/>
    <property type="molecule type" value="Genomic_DNA"/>
</dbReference>
<dbReference type="GO" id="GO:0016705">
    <property type="term" value="F:oxidoreductase activity, acting on paired donors, with incorporation or reduction of molecular oxygen"/>
    <property type="evidence" value="ECO:0007669"/>
    <property type="project" value="InterPro"/>
</dbReference>
<keyword evidence="3 6" id="KW-0349">Heme</keyword>
<evidence type="ECO:0000256" key="8">
    <source>
        <dbReference type="SAM" id="Phobius"/>
    </source>
</evidence>
<evidence type="ECO:0000256" key="3">
    <source>
        <dbReference type="ARBA" id="ARBA00022617"/>
    </source>
</evidence>
<keyword evidence="8" id="KW-0812">Transmembrane</keyword>
<dbReference type="Proteomes" id="UP001286456">
    <property type="component" value="Unassembled WGS sequence"/>
</dbReference>
<comment type="cofactor">
    <cofactor evidence="1 6">
        <name>heme</name>
        <dbReference type="ChEBI" id="CHEBI:30413"/>
    </cofactor>
</comment>
<protein>
    <submittedName>
        <fullName evidence="9">Cytochrome P450</fullName>
    </submittedName>
</protein>
<keyword evidence="8" id="KW-1133">Transmembrane helix</keyword>
<evidence type="ECO:0000256" key="2">
    <source>
        <dbReference type="ARBA" id="ARBA00010617"/>
    </source>
</evidence>
<dbReference type="PANTHER" id="PTHR24305">
    <property type="entry name" value="CYTOCHROME P450"/>
    <property type="match status" value="1"/>
</dbReference>
<comment type="caution">
    <text evidence="9">The sequence shown here is derived from an EMBL/GenBank/DDBJ whole genome shotgun (WGS) entry which is preliminary data.</text>
</comment>
<reference evidence="9" key="2">
    <citation type="submission" date="2023-06" db="EMBL/GenBank/DDBJ databases">
        <authorList>
            <consortium name="Lawrence Berkeley National Laboratory"/>
            <person name="Haridas S."/>
            <person name="Hensen N."/>
            <person name="Bonometti L."/>
            <person name="Westerberg I."/>
            <person name="Brannstrom I.O."/>
            <person name="Guillou S."/>
            <person name="Cros-Aarteil S."/>
            <person name="Calhoun S."/>
            <person name="Kuo A."/>
            <person name="Mondo S."/>
            <person name="Pangilinan J."/>
            <person name="Riley R."/>
            <person name="Labutti K."/>
            <person name="Andreopoulos B."/>
            <person name="Lipzen A."/>
            <person name="Chen C."/>
            <person name="Yanf M."/>
            <person name="Daum C."/>
            <person name="Ng V."/>
            <person name="Clum A."/>
            <person name="Steindorff A."/>
            <person name="Ohm R."/>
            <person name="Martin F."/>
            <person name="Silar P."/>
            <person name="Natvig D."/>
            <person name="Lalanne C."/>
            <person name="Gautier V."/>
            <person name="Ament-Velasquez S.L."/>
            <person name="Kruys A."/>
            <person name="Hutchinson M.I."/>
            <person name="Powell A.J."/>
            <person name="Barry K."/>
            <person name="Miller A.N."/>
            <person name="Grigoriev I.V."/>
            <person name="Debuchy R."/>
            <person name="Gladieux P."/>
            <person name="Thoren M.H."/>
            <person name="Johannesson H."/>
        </authorList>
    </citation>
    <scope>NUCLEOTIDE SEQUENCE</scope>
    <source>
        <strain evidence="9">SMH4131-1</strain>
    </source>
</reference>
<feature type="binding site" description="axial binding residue" evidence="6">
    <location>
        <position position="484"/>
    </location>
    <ligand>
        <name>heme</name>
        <dbReference type="ChEBI" id="CHEBI:30413"/>
    </ligand>
    <ligandPart>
        <name>Fe</name>
        <dbReference type="ChEBI" id="CHEBI:18248"/>
    </ligandPart>
</feature>
<dbReference type="CDD" id="cd11070">
    <property type="entry name" value="CYP56-like"/>
    <property type="match status" value="1"/>
</dbReference>
<keyword evidence="8" id="KW-0472">Membrane</keyword>
<proteinExistence type="inferred from homology"/>
<accession>A0AAE0M6R4</accession>
<evidence type="ECO:0000256" key="1">
    <source>
        <dbReference type="ARBA" id="ARBA00001971"/>
    </source>
</evidence>
<dbReference type="GO" id="GO:0005506">
    <property type="term" value="F:iron ion binding"/>
    <property type="evidence" value="ECO:0007669"/>
    <property type="project" value="InterPro"/>
</dbReference>
<evidence type="ECO:0000256" key="5">
    <source>
        <dbReference type="ARBA" id="ARBA00023004"/>
    </source>
</evidence>
<feature type="transmembrane region" description="Helical" evidence="8">
    <location>
        <begin position="232"/>
        <end position="251"/>
    </location>
</feature>
<keyword evidence="7" id="KW-0560">Oxidoreductase</keyword>
<dbReference type="Pfam" id="PF00067">
    <property type="entry name" value="p450"/>
    <property type="match status" value="1"/>
</dbReference>
<keyword evidence="5 6" id="KW-0408">Iron</keyword>
<dbReference type="PRINTS" id="PR00463">
    <property type="entry name" value="EP450I"/>
</dbReference>
<dbReference type="InterPro" id="IPR050121">
    <property type="entry name" value="Cytochrome_P450_monoxygenase"/>
</dbReference>
<evidence type="ECO:0000313" key="10">
    <source>
        <dbReference type="Proteomes" id="UP001286456"/>
    </source>
</evidence>
<gene>
    <name evidence="9" type="ORF">B0T19DRAFT_432496</name>
</gene>
<dbReference type="InterPro" id="IPR036396">
    <property type="entry name" value="Cyt_P450_sf"/>
</dbReference>
<dbReference type="GO" id="GO:0020037">
    <property type="term" value="F:heme binding"/>
    <property type="evidence" value="ECO:0007669"/>
    <property type="project" value="InterPro"/>
</dbReference>
<reference evidence="9" key="1">
    <citation type="journal article" date="2023" name="Mol. Phylogenet. Evol.">
        <title>Genome-scale phylogeny and comparative genomics of the fungal order Sordariales.</title>
        <authorList>
            <person name="Hensen N."/>
            <person name="Bonometti L."/>
            <person name="Westerberg I."/>
            <person name="Brannstrom I.O."/>
            <person name="Guillou S."/>
            <person name="Cros-Aarteil S."/>
            <person name="Calhoun S."/>
            <person name="Haridas S."/>
            <person name="Kuo A."/>
            <person name="Mondo S."/>
            <person name="Pangilinan J."/>
            <person name="Riley R."/>
            <person name="LaButti K."/>
            <person name="Andreopoulos B."/>
            <person name="Lipzen A."/>
            <person name="Chen C."/>
            <person name="Yan M."/>
            <person name="Daum C."/>
            <person name="Ng V."/>
            <person name="Clum A."/>
            <person name="Steindorff A."/>
            <person name="Ohm R.A."/>
            <person name="Martin F."/>
            <person name="Silar P."/>
            <person name="Natvig D.O."/>
            <person name="Lalanne C."/>
            <person name="Gautier V."/>
            <person name="Ament-Velasquez S.L."/>
            <person name="Kruys A."/>
            <person name="Hutchinson M.I."/>
            <person name="Powell A.J."/>
            <person name="Barry K."/>
            <person name="Miller A.N."/>
            <person name="Grigoriev I.V."/>
            <person name="Debuchy R."/>
            <person name="Gladieux P."/>
            <person name="Hiltunen Thoren M."/>
            <person name="Johannesson H."/>
        </authorList>
    </citation>
    <scope>NUCLEOTIDE SEQUENCE</scope>
    <source>
        <strain evidence="9">SMH4131-1</strain>
    </source>
</reference>
<dbReference type="PROSITE" id="PS00086">
    <property type="entry name" value="CYTOCHROME_P450"/>
    <property type="match status" value="1"/>
</dbReference>
<keyword evidence="10" id="KW-1185">Reference proteome</keyword>
<evidence type="ECO:0000256" key="7">
    <source>
        <dbReference type="RuleBase" id="RU000461"/>
    </source>
</evidence>
<dbReference type="PRINTS" id="PR00385">
    <property type="entry name" value="P450"/>
</dbReference>
<comment type="similarity">
    <text evidence="2 7">Belongs to the cytochrome P450 family.</text>
</comment>
<organism evidence="9 10">
    <name type="scientific">Cercophora scortea</name>
    <dbReference type="NCBI Taxonomy" id="314031"/>
    <lineage>
        <taxon>Eukaryota</taxon>
        <taxon>Fungi</taxon>
        <taxon>Dikarya</taxon>
        <taxon>Ascomycota</taxon>
        <taxon>Pezizomycotina</taxon>
        <taxon>Sordariomycetes</taxon>
        <taxon>Sordariomycetidae</taxon>
        <taxon>Sordariales</taxon>
        <taxon>Lasiosphaeriaceae</taxon>
        <taxon>Cercophora</taxon>
    </lineage>
</organism>
<dbReference type="GO" id="GO:0004497">
    <property type="term" value="F:monooxygenase activity"/>
    <property type="evidence" value="ECO:0007669"/>
    <property type="project" value="UniProtKB-KW"/>
</dbReference>
<evidence type="ECO:0000256" key="4">
    <source>
        <dbReference type="ARBA" id="ARBA00022723"/>
    </source>
</evidence>
<keyword evidence="7" id="KW-0503">Monooxygenase</keyword>
<name>A0AAE0M6R4_9PEZI</name>
<keyword evidence="4 6" id="KW-0479">Metal-binding</keyword>
<evidence type="ECO:0000256" key="6">
    <source>
        <dbReference type="PIRSR" id="PIRSR602401-1"/>
    </source>
</evidence>